<evidence type="ECO:0000313" key="4">
    <source>
        <dbReference type="Proteomes" id="UP001528920"/>
    </source>
</evidence>
<dbReference type="InterPro" id="IPR008979">
    <property type="entry name" value="Galactose-bd-like_sf"/>
</dbReference>
<dbReference type="InterPro" id="IPR013857">
    <property type="entry name" value="NADH-UbQ_OxRdtase-assoc_prot30"/>
</dbReference>
<dbReference type="InterPro" id="IPR039131">
    <property type="entry name" value="NDUFAF1"/>
</dbReference>
<organism evidence="3 4">
    <name type="scientific">Paralabilibaculum antarcticum</name>
    <dbReference type="NCBI Taxonomy" id="2912572"/>
    <lineage>
        <taxon>Bacteria</taxon>
        <taxon>Pseudomonadati</taxon>
        <taxon>Bacteroidota</taxon>
        <taxon>Bacteroidia</taxon>
        <taxon>Marinilabiliales</taxon>
        <taxon>Marinifilaceae</taxon>
        <taxon>Paralabilibaculum</taxon>
    </lineage>
</organism>
<feature type="domain" description="NADH:ubiquinone oxidoreductase intermediate-associated protein 30" evidence="2">
    <location>
        <begin position="10"/>
        <end position="159"/>
    </location>
</feature>
<proteinExistence type="inferred from homology"/>
<evidence type="ECO:0000256" key="1">
    <source>
        <dbReference type="ARBA" id="ARBA00007884"/>
    </source>
</evidence>
<dbReference type="Pfam" id="PF08547">
    <property type="entry name" value="CIA30"/>
    <property type="match status" value="1"/>
</dbReference>
<accession>A0ABT5VYJ9</accession>
<reference evidence="3 4" key="1">
    <citation type="submission" date="2022-01" db="EMBL/GenBank/DDBJ databases">
        <title>Labilibaculum sp. nov, a marine bacterium isolated from Antarctica.</title>
        <authorList>
            <person name="Dai W."/>
        </authorList>
    </citation>
    <scope>NUCLEOTIDE SEQUENCE [LARGE SCALE GENOMIC DNA]</scope>
    <source>
        <strain evidence="3 4">DW002</strain>
    </source>
</reference>
<dbReference type="Proteomes" id="UP001528920">
    <property type="component" value="Unassembled WGS sequence"/>
</dbReference>
<dbReference type="RefSeq" id="WP_275111828.1">
    <property type="nucleotide sequence ID" value="NZ_JAKJSC010000011.1"/>
</dbReference>
<protein>
    <submittedName>
        <fullName evidence="3">CIA30 family protein</fullName>
    </submittedName>
</protein>
<evidence type="ECO:0000313" key="3">
    <source>
        <dbReference type="EMBL" id="MDE5420498.1"/>
    </source>
</evidence>
<comment type="caution">
    <text evidence="3">The sequence shown here is derived from an EMBL/GenBank/DDBJ whole genome shotgun (WGS) entry which is preliminary data.</text>
</comment>
<dbReference type="PANTHER" id="PTHR13194">
    <property type="entry name" value="COMPLEX I INTERMEDIATE-ASSOCIATED PROTEIN 30"/>
    <property type="match status" value="1"/>
</dbReference>
<dbReference type="PANTHER" id="PTHR13194:SF19">
    <property type="entry name" value="NAD(P)-BINDING ROSSMANN-FOLD SUPERFAMILY PROTEIN"/>
    <property type="match status" value="1"/>
</dbReference>
<dbReference type="SUPFAM" id="SSF49785">
    <property type="entry name" value="Galactose-binding domain-like"/>
    <property type="match status" value="1"/>
</dbReference>
<keyword evidence="4" id="KW-1185">Reference proteome</keyword>
<gene>
    <name evidence="3" type="ORF">L3049_21105</name>
</gene>
<evidence type="ECO:0000259" key="2">
    <source>
        <dbReference type="Pfam" id="PF08547"/>
    </source>
</evidence>
<sequence>MNTNTLSIAEFNSNSKLSNWQIVNDVVMGGRSESGFYLNEEGNAVFKGYVSLENNGGFSMVKNIFPTIEVNEFSKILLKIKGDGKRYQFRVKSNTNESHSYVSHFLTSGEWQIIEISLSDLYPTFRGRKLSIPNYPGQLLEEVAILIGNKKTESFKLEIKWISLK</sequence>
<comment type="similarity">
    <text evidence="1">Belongs to the CIA30 family.</text>
</comment>
<dbReference type="EMBL" id="JAKJSC010000011">
    <property type="protein sequence ID" value="MDE5420498.1"/>
    <property type="molecule type" value="Genomic_DNA"/>
</dbReference>
<name>A0ABT5VYJ9_9BACT</name>